<evidence type="ECO:0000256" key="3">
    <source>
        <dbReference type="ARBA" id="ARBA00023002"/>
    </source>
</evidence>
<dbReference type="EMBL" id="ML213607">
    <property type="protein sequence ID" value="TFK37629.1"/>
    <property type="molecule type" value="Genomic_DNA"/>
</dbReference>
<dbReference type="InterPro" id="IPR050783">
    <property type="entry name" value="Oxylipin_biosynth_metab"/>
</dbReference>
<reference evidence="7 8" key="1">
    <citation type="journal article" date="2019" name="Nat. Ecol. Evol.">
        <title>Megaphylogeny resolves global patterns of mushroom evolution.</title>
        <authorList>
            <person name="Varga T."/>
            <person name="Krizsan K."/>
            <person name="Foldi C."/>
            <person name="Dima B."/>
            <person name="Sanchez-Garcia M."/>
            <person name="Sanchez-Ramirez S."/>
            <person name="Szollosi G.J."/>
            <person name="Szarkandi J.G."/>
            <person name="Papp V."/>
            <person name="Albert L."/>
            <person name="Andreopoulos W."/>
            <person name="Angelini C."/>
            <person name="Antonin V."/>
            <person name="Barry K.W."/>
            <person name="Bougher N.L."/>
            <person name="Buchanan P."/>
            <person name="Buyck B."/>
            <person name="Bense V."/>
            <person name="Catcheside P."/>
            <person name="Chovatia M."/>
            <person name="Cooper J."/>
            <person name="Damon W."/>
            <person name="Desjardin D."/>
            <person name="Finy P."/>
            <person name="Geml J."/>
            <person name="Haridas S."/>
            <person name="Hughes K."/>
            <person name="Justo A."/>
            <person name="Karasinski D."/>
            <person name="Kautmanova I."/>
            <person name="Kiss B."/>
            <person name="Kocsube S."/>
            <person name="Kotiranta H."/>
            <person name="LaButti K.M."/>
            <person name="Lechner B.E."/>
            <person name="Liimatainen K."/>
            <person name="Lipzen A."/>
            <person name="Lukacs Z."/>
            <person name="Mihaltcheva S."/>
            <person name="Morgado L.N."/>
            <person name="Niskanen T."/>
            <person name="Noordeloos M.E."/>
            <person name="Ohm R.A."/>
            <person name="Ortiz-Santana B."/>
            <person name="Ovrebo C."/>
            <person name="Racz N."/>
            <person name="Riley R."/>
            <person name="Savchenko A."/>
            <person name="Shiryaev A."/>
            <person name="Soop K."/>
            <person name="Spirin V."/>
            <person name="Szebenyi C."/>
            <person name="Tomsovsky M."/>
            <person name="Tulloss R.E."/>
            <person name="Uehling J."/>
            <person name="Grigoriev I.V."/>
            <person name="Vagvolgyi C."/>
            <person name="Papp T."/>
            <person name="Martin F.M."/>
            <person name="Miettinen O."/>
            <person name="Hibbett D.S."/>
            <person name="Nagy L.G."/>
        </authorList>
    </citation>
    <scope>NUCLEOTIDE SEQUENCE [LARGE SCALE GENOMIC DNA]</scope>
    <source>
        <strain evidence="7 8">CBS 166.37</strain>
    </source>
</reference>
<dbReference type="Proteomes" id="UP000308652">
    <property type="component" value="Unassembled WGS sequence"/>
</dbReference>
<evidence type="ECO:0000313" key="7">
    <source>
        <dbReference type="EMBL" id="TFK37629.1"/>
    </source>
</evidence>
<dbReference type="GO" id="GO:0020037">
    <property type="term" value="F:heme binding"/>
    <property type="evidence" value="ECO:0007669"/>
    <property type="project" value="InterPro"/>
</dbReference>
<dbReference type="OrthoDB" id="823504at2759"/>
<feature type="transmembrane region" description="Helical" evidence="6">
    <location>
        <begin position="1105"/>
        <end position="1129"/>
    </location>
</feature>
<dbReference type="PANTHER" id="PTHR11903">
    <property type="entry name" value="PROSTAGLANDIN G/H SYNTHASE"/>
    <property type="match status" value="1"/>
</dbReference>
<feature type="region of interest" description="Disordered" evidence="5">
    <location>
        <begin position="1"/>
        <end position="25"/>
    </location>
</feature>
<dbReference type="PRINTS" id="PR00457">
    <property type="entry name" value="ANPEROXIDASE"/>
</dbReference>
<dbReference type="GO" id="GO:0016705">
    <property type="term" value="F:oxidoreductase activity, acting on paired donors, with incorporation or reduction of molecular oxygen"/>
    <property type="evidence" value="ECO:0007669"/>
    <property type="project" value="InterPro"/>
</dbReference>
<evidence type="ECO:0000256" key="1">
    <source>
        <dbReference type="ARBA" id="ARBA00022723"/>
    </source>
</evidence>
<keyword evidence="7" id="KW-0575">Peroxidase</keyword>
<keyword evidence="6" id="KW-0472">Membrane</keyword>
<dbReference type="PROSITE" id="PS50292">
    <property type="entry name" value="PEROXIDASE_3"/>
    <property type="match status" value="1"/>
</dbReference>
<protein>
    <submittedName>
        <fullName evidence="7">Heme peroxidase</fullName>
    </submittedName>
</protein>
<dbReference type="Gene3D" id="1.10.640.10">
    <property type="entry name" value="Haem peroxidase domain superfamily, animal type"/>
    <property type="match status" value="1"/>
</dbReference>
<dbReference type="SUPFAM" id="SSF48264">
    <property type="entry name" value="Cytochrome P450"/>
    <property type="match status" value="1"/>
</dbReference>
<evidence type="ECO:0000256" key="4">
    <source>
        <dbReference type="ARBA" id="ARBA00023004"/>
    </source>
</evidence>
<dbReference type="PANTHER" id="PTHR11903:SF37">
    <property type="entry name" value="PSI-PRODUCING OXYGENASE A"/>
    <property type="match status" value="1"/>
</dbReference>
<dbReference type="STRING" id="68775.A0A5C3LWM1"/>
<dbReference type="GO" id="GO:0005506">
    <property type="term" value="F:iron ion binding"/>
    <property type="evidence" value="ECO:0007669"/>
    <property type="project" value="InterPro"/>
</dbReference>
<keyword evidence="1" id="KW-0479">Metal-binding</keyword>
<name>A0A5C3LWM1_9AGAR</name>
<proteinExistence type="predicted"/>
<organism evidence="7 8">
    <name type="scientific">Crucibulum laeve</name>
    <dbReference type="NCBI Taxonomy" id="68775"/>
    <lineage>
        <taxon>Eukaryota</taxon>
        <taxon>Fungi</taxon>
        <taxon>Dikarya</taxon>
        <taxon>Basidiomycota</taxon>
        <taxon>Agaricomycotina</taxon>
        <taxon>Agaricomycetes</taxon>
        <taxon>Agaricomycetidae</taxon>
        <taxon>Agaricales</taxon>
        <taxon>Agaricineae</taxon>
        <taxon>Nidulariaceae</taxon>
        <taxon>Crucibulum</taxon>
    </lineage>
</organism>
<keyword evidence="2" id="KW-0223">Dioxygenase</keyword>
<accession>A0A5C3LWM1</accession>
<dbReference type="InterPro" id="IPR037120">
    <property type="entry name" value="Haem_peroxidase_sf_animal"/>
</dbReference>
<evidence type="ECO:0000313" key="8">
    <source>
        <dbReference type="Proteomes" id="UP000308652"/>
    </source>
</evidence>
<gene>
    <name evidence="7" type="ORF">BDQ12DRAFT_724078</name>
</gene>
<dbReference type="InterPro" id="IPR019791">
    <property type="entry name" value="Haem_peroxidase_animal"/>
</dbReference>
<keyword evidence="8" id="KW-1185">Reference proteome</keyword>
<evidence type="ECO:0000256" key="2">
    <source>
        <dbReference type="ARBA" id="ARBA00022964"/>
    </source>
</evidence>
<keyword evidence="6" id="KW-1133">Transmembrane helix</keyword>
<dbReference type="GO" id="GO:0004601">
    <property type="term" value="F:peroxidase activity"/>
    <property type="evidence" value="ECO:0007669"/>
    <property type="project" value="UniProtKB-KW"/>
</dbReference>
<dbReference type="GO" id="GO:0051213">
    <property type="term" value="F:dioxygenase activity"/>
    <property type="evidence" value="ECO:0007669"/>
    <property type="project" value="UniProtKB-KW"/>
</dbReference>
<evidence type="ECO:0000256" key="5">
    <source>
        <dbReference type="SAM" id="MobiDB-lite"/>
    </source>
</evidence>
<dbReference type="GO" id="GO:0004497">
    <property type="term" value="F:monooxygenase activity"/>
    <property type="evidence" value="ECO:0007669"/>
    <property type="project" value="InterPro"/>
</dbReference>
<dbReference type="Gene3D" id="1.10.630.10">
    <property type="entry name" value="Cytochrome P450"/>
    <property type="match status" value="1"/>
</dbReference>
<dbReference type="SUPFAM" id="SSF48113">
    <property type="entry name" value="Heme-dependent peroxidases"/>
    <property type="match status" value="1"/>
</dbReference>
<evidence type="ECO:0000256" key="6">
    <source>
        <dbReference type="SAM" id="Phobius"/>
    </source>
</evidence>
<keyword evidence="4" id="KW-0408">Iron</keyword>
<keyword evidence="3" id="KW-0560">Oxidoreductase</keyword>
<keyword evidence="6" id="KW-0812">Transmembrane</keyword>
<dbReference type="InterPro" id="IPR010255">
    <property type="entry name" value="Haem_peroxidase_sf"/>
</dbReference>
<dbReference type="GO" id="GO:0006631">
    <property type="term" value="P:fatty acid metabolic process"/>
    <property type="evidence" value="ECO:0007669"/>
    <property type="project" value="UniProtKB-ARBA"/>
</dbReference>
<dbReference type="Pfam" id="PF03098">
    <property type="entry name" value="An_peroxidase"/>
    <property type="match status" value="1"/>
</dbReference>
<sequence length="1289" mass="145636">MSSNTDNPEHTVPEEVNEVKSATAPLPQTSTLRDQFFYTISFVKGYFTAKKAATGSYPESPPKKPDPSIKVFTILQKITGGSNWKLSFKDDNDEAITLLHKPERYPGGSGDLLYTAQVSRQRSTTSFPEPSVVFTEILQSTVTPTTHSNGISSLAPTIGAVISLTLFCTDKQDPSRNLATPYFDLAPLYGNKKADNNKIRMNDGTGMLLPDCFYEDRIDALPRVAAVLLILFNRHHNIIARRLLRNKANKTWIDPSEFPDSDDDNLSEFLVKQDADIFEMARLINIGHFRNLVMEEVLKGLLGLSSVGPSANFDVLKNVKQCEKGKGLSSTIEPTFLYDWSMMLSETDVKDKEYIIQDPENVTGSADKRRNRRDYAGLRRGNDGFFKDEDLAKALQDATETPSSKPSAKSMPSCMKARVIKTIEDARGRGICTFNEYRKFLGLKAYTTFSEWNPDIAQTAEKLYGHIDDLELYPGLQAEKVVSGSGFNFGHTMTFALLVDIVSRIRSDPCLTVDFTDSKLSLWGLEDCKPRPDNGAFGAALPKVLQRALPRQYPYNNIYTLFPFSTPVKTVELLSSPIQKASYDFGRPQLSRIHTLETTHAISSVFNNPEAYPTVYGRSLKNLTDGYGYLLGFDNENLHDRDQLMSLYALIPDTGALSRYAKSFARIVNEYIKDRSVALKGSKSSEDVTIDVVQDVINATCTRWVCETLCDIQRSSKESDVDKHKRFADLYAYVFRNIDPEEGWRVQSEALRSGYELRTAIGRQLPTVPSYPHGEQPFLESLLHSWKTHVTDGTAFVQRIREEFSWKGKSLKPPTTVIFLRRMVNANKSFDLRYGHMPEDLQKIYLNGHSNTDHRGAEFERKRVIANVLGLAVVTAVNYAQACAQAVDFYLDRKGSKAYDDIVELSKKNDPQSNAKIMGYIREAQRLGQPLGVWRDVAKDGIIPQGHGLPDLKVKAGERIFADFGKAHRSAIDFRDPETIDPTRKTTSIQGLGLHKCPGIGFVDQTMPEIFKAIFRLEGLERVPGPAGKLNRYNPRLDPQDTDPVAFIDVDGVVTHYPRSMVLKYIRPKGKEEDVNQSMATKKKKKWIIKPGRINAHKRRIMDRIMSILVVMFVIWIISLFLSMVWGWISSPTSSKRKRSEPLPEVKSTNVECQEPYTQFQPWDFTSFHPGPDDEPLPIVYTINHHTPHSLSIVDVDARDVRMSVWIDDVLRGLTSEFELDKEVQCQSDLRMCLDKGFSAGYVVIPEGNHTVRIEWEGKEFVPGSEMEMDWGEQKTRRIGWMREYCGPQ</sequence>
<dbReference type="InterPro" id="IPR036396">
    <property type="entry name" value="Cyt_P450_sf"/>
</dbReference>
<dbReference type="GO" id="GO:0006979">
    <property type="term" value="P:response to oxidative stress"/>
    <property type="evidence" value="ECO:0007669"/>
    <property type="project" value="InterPro"/>
</dbReference>